<evidence type="ECO:0000313" key="1">
    <source>
        <dbReference type="EMBL" id="KAK1865950.1"/>
    </source>
</evidence>
<reference evidence="1" key="1">
    <citation type="submission" date="2019-11" db="EMBL/GenBank/DDBJ databases">
        <title>Nori genome reveals adaptations in red seaweeds to the harsh intertidal environment.</title>
        <authorList>
            <person name="Wang D."/>
            <person name="Mao Y."/>
        </authorList>
    </citation>
    <scope>NUCLEOTIDE SEQUENCE</scope>
    <source>
        <tissue evidence="1">Gametophyte</tissue>
    </source>
</reference>
<keyword evidence="2" id="KW-1185">Reference proteome</keyword>
<evidence type="ECO:0000313" key="2">
    <source>
        <dbReference type="Proteomes" id="UP000798662"/>
    </source>
</evidence>
<dbReference type="EMBL" id="CM020619">
    <property type="protein sequence ID" value="KAK1865950.1"/>
    <property type="molecule type" value="Genomic_DNA"/>
</dbReference>
<dbReference type="Proteomes" id="UP000798662">
    <property type="component" value="Chromosome 2"/>
</dbReference>
<accession>A0ACC3C6V1</accession>
<name>A0ACC3C6V1_PYRYE</name>
<comment type="caution">
    <text evidence="1">The sequence shown here is derived from an EMBL/GenBank/DDBJ whole genome shotgun (WGS) entry which is preliminary data.</text>
</comment>
<organism evidence="1 2">
    <name type="scientific">Pyropia yezoensis</name>
    <name type="common">Susabi-nori</name>
    <name type="synonym">Porphyra yezoensis</name>
    <dbReference type="NCBI Taxonomy" id="2788"/>
    <lineage>
        <taxon>Eukaryota</taxon>
        <taxon>Rhodophyta</taxon>
        <taxon>Bangiophyceae</taxon>
        <taxon>Bangiales</taxon>
        <taxon>Bangiaceae</taxon>
        <taxon>Pyropia</taxon>
    </lineage>
</organism>
<protein>
    <submittedName>
        <fullName evidence="1">Uncharacterized protein</fullName>
    </submittedName>
</protein>
<gene>
    <name evidence="1" type="ORF">I4F81_008471</name>
</gene>
<sequence>MAPRGRARAASRRRWATSSSARLVPVVFARAVAEAVSPAAFFSHWFSESAKRMTALFRSIRAAAADGTTLVVVVADEVESLSTTRLGKGGEGDDGDGDGGGGSGGDLVDAMRLVNALLTQLDTLRRVPNVPTPTTSNLPSAVDAAFVDRADSTAYVGLPSVAARRAVLASTVGELSHAGLLAPDHGSDDAAAAASTASAAAASAGDAPRPPALGERAAAALDAAAAAAAGLSGRALWRLLLLAATAAPAASLSFWGGGAAPVGGGASRLSPTPAWGAYTAHFSSSGAPAARGYAGVAMYVRDSLAAATAVTAGVGWAPADAEGRCLTARLPGGRPAVVGV</sequence>
<proteinExistence type="predicted"/>